<dbReference type="STRING" id="717646.M2N4J7"/>
<name>M2N4J7_BAUPA</name>
<evidence type="ECO:0000313" key="1">
    <source>
        <dbReference type="EMBL" id="EMC93645.1"/>
    </source>
</evidence>
<reference evidence="1 2" key="1">
    <citation type="journal article" date="2012" name="PLoS Pathog.">
        <title>Diverse lifestyles and strategies of plant pathogenesis encoded in the genomes of eighteen Dothideomycetes fungi.</title>
        <authorList>
            <person name="Ohm R.A."/>
            <person name="Feau N."/>
            <person name="Henrissat B."/>
            <person name="Schoch C.L."/>
            <person name="Horwitz B.A."/>
            <person name="Barry K.W."/>
            <person name="Condon B.J."/>
            <person name="Copeland A.C."/>
            <person name="Dhillon B."/>
            <person name="Glaser F."/>
            <person name="Hesse C.N."/>
            <person name="Kosti I."/>
            <person name="LaButti K."/>
            <person name="Lindquist E.A."/>
            <person name="Lucas S."/>
            <person name="Salamov A.A."/>
            <person name="Bradshaw R.E."/>
            <person name="Ciuffetti L."/>
            <person name="Hamelin R.C."/>
            <person name="Kema G.H.J."/>
            <person name="Lawrence C."/>
            <person name="Scott J.A."/>
            <person name="Spatafora J.W."/>
            <person name="Turgeon B.G."/>
            <person name="de Wit P.J.G.M."/>
            <person name="Zhong S."/>
            <person name="Goodwin S.B."/>
            <person name="Grigoriev I.V."/>
        </authorList>
    </citation>
    <scope>NUCLEOTIDE SEQUENCE [LARGE SCALE GENOMIC DNA]</scope>
    <source>
        <strain evidence="1 2">UAMH 10762</strain>
    </source>
</reference>
<dbReference type="AlphaFoldDB" id="M2N4J7"/>
<proteinExistence type="predicted"/>
<gene>
    <name evidence="1" type="ORF">BAUCODRAFT_150932</name>
</gene>
<organism evidence="1 2">
    <name type="scientific">Baudoinia panamericana (strain UAMH 10762)</name>
    <name type="common">Angels' share fungus</name>
    <name type="synonym">Baudoinia compniacensis (strain UAMH 10762)</name>
    <dbReference type="NCBI Taxonomy" id="717646"/>
    <lineage>
        <taxon>Eukaryota</taxon>
        <taxon>Fungi</taxon>
        <taxon>Dikarya</taxon>
        <taxon>Ascomycota</taxon>
        <taxon>Pezizomycotina</taxon>
        <taxon>Dothideomycetes</taxon>
        <taxon>Dothideomycetidae</taxon>
        <taxon>Mycosphaerellales</taxon>
        <taxon>Teratosphaeriaceae</taxon>
        <taxon>Baudoinia</taxon>
    </lineage>
</organism>
<accession>M2N4J7</accession>
<dbReference type="EMBL" id="KB445560">
    <property type="protein sequence ID" value="EMC93645.1"/>
    <property type="molecule type" value="Genomic_DNA"/>
</dbReference>
<dbReference type="RefSeq" id="XP_007679701.1">
    <property type="nucleotide sequence ID" value="XM_007681511.1"/>
</dbReference>
<dbReference type="GeneID" id="19109093"/>
<dbReference type="HOGENOM" id="CLU_2412915_0_0_1"/>
<dbReference type="KEGG" id="bcom:BAUCODRAFT_150932"/>
<protein>
    <submittedName>
        <fullName evidence="1">Uncharacterized protein</fullName>
    </submittedName>
</protein>
<dbReference type="OrthoDB" id="3970464at2759"/>
<keyword evidence="2" id="KW-1185">Reference proteome</keyword>
<dbReference type="Proteomes" id="UP000011761">
    <property type="component" value="Unassembled WGS sequence"/>
</dbReference>
<evidence type="ECO:0000313" key="2">
    <source>
        <dbReference type="Proteomes" id="UP000011761"/>
    </source>
</evidence>
<sequence>MSSFLKTDDTILLAGRHSTPARFFGAAANDDAYPAFTARVESEAELEKLLGETALQDGKGLTIVDVVMAPEDMPEKAKAGLLKAGESLRCQQ</sequence>
<dbReference type="Gene3D" id="3.40.50.970">
    <property type="match status" value="1"/>
</dbReference>